<organism evidence="2 3">
    <name type="scientific">Dreissena polymorpha</name>
    <name type="common">Zebra mussel</name>
    <name type="synonym">Mytilus polymorpha</name>
    <dbReference type="NCBI Taxonomy" id="45954"/>
    <lineage>
        <taxon>Eukaryota</taxon>
        <taxon>Metazoa</taxon>
        <taxon>Spiralia</taxon>
        <taxon>Lophotrochozoa</taxon>
        <taxon>Mollusca</taxon>
        <taxon>Bivalvia</taxon>
        <taxon>Autobranchia</taxon>
        <taxon>Heteroconchia</taxon>
        <taxon>Euheterodonta</taxon>
        <taxon>Imparidentia</taxon>
        <taxon>Neoheterodontei</taxon>
        <taxon>Myida</taxon>
        <taxon>Dreissenoidea</taxon>
        <taxon>Dreissenidae</taxon>
        <taxon>Dreissena</taxon>
    </lineage>
</organism>
<protein>
    <submittedName>
        <fullName evidence="2">Uncharacterized protein</fullName>
    </submittedName>
</protein>
<dbReference type="AlphaFoldDB" id="A0A9D4C5C3"/>
<feature type="region of interest" description="Disordered" evidence="1">
    <location>
        <begin position="22"/>
        <end position="44"/>
    </location>
</feature>
<proteinExistence type="predicted"/>
<sequence length="78" mass="8489">MSRPSTSTQRLKSRPVSAVESEVISVSRSQTASPDRSIKPPMTKSLFPNIPPVVTFVAEGDKGIARLLNDLCRICYVA</sequence>
<evidence type="ECO:0000313" key="2">
    <source>
        <dbReference type="EMBL" id="KAH3717442.1"/>
    </source>
</evidence>
<reference evidence="2" key="2">
    <citation type="submission" date="2020-11" db="EMBL/GenBank/DDBJ databases">
        <authorList>
            <person name="McCartney M.A."/>
            <person name="Auch B."/>
            <person name="Kono T."/>
            <person name="Mallez S."/>
            <person name="Becker A."/>
            <person name="Gohl D.M."/>
            <person name="Silverstein K.A.T."/>
            <person name="Koren S."/>
            <person name="Bechman K.B."/>
            <person name="Herman A."/>
            <person name="Abrahante J.E."/>
            <person name="Garbe J."/>
        </authorList>
    </citation>
    <scope>NUCLEOTIDE SEQUENCE</scope>
    <source>
        <strain evidence="2">Duluth1</strain>
        <tissue evidence="2">Whole animal</tissue>
    </source>
</reference>
<evidence type="ECO:0000256" key="1">
    <source>
        <dbReference type="SAM" id="MobiDB-lite"/>
    </source>
</evidence>
<name>A0A9D4C5C3_DREPO</name>
<comment type="caution">
    <text evidence="2">The sequence shown here is derived from an EMBL/GenBank/DDBJ whole genome shotgun (WGS) entry which is preliminary data.</text>
</comment>
<reference evidence="2" key="1">
    <citation type="journal article" date="2019" name="bioRxiv">
        <title>The Genome of the Zebra Mussel, Dreissena polymorpha: A Resource for Invasive Species Research.</title>
        <authorList>
            <person name="McCartney M.A."/>
            <person name="Auch B."/>
            <person name="Kono T."/>
            <person name="Mallez S."/>
            <person name="Zhang Y."/>
            <person name="Obille A."/>
            <person name="Becker A."/>
            <person name="Abrahante J.E."/>
            <person name="Garbe J."/>
            <person name="Badalamenti J.P."/>
            <person name="Herman A."/>
            <person name="Mangelson H."/>
            <person name="Liachko I."/>
            <person name="Sullivan S."/>
            <person name="Sone E.D."/>
            <person name="Koren S."/>
            <person name="Silverstein K.A.T."/>
            <person name="Beckman K.B."/>
            <person name="Gohl D.M."/>
        </authorList>
    </citation>
    <scope>NUCLEOTIDE SEQUENCE</scope>
    <source>
        <strain evidence="2">Duluth1</strain>
        <tissue evidence="2">Whole animal</tissue>
    </source>
</reference>
<dbReference type="EMBL" id="JAIWYP010000013">
    <property type="protein sequence ID" value="KAH3717442.1"/>
    <property type="molecule type" value="Genomic_DNA"/>
</dbReference>
<accession>A0A9D4C5C3</accession>
<gene>
    <name evidence="2" type="ORF">DPMN_060230</name>
</gene>
<keyword evidence="3" id="KW-1185">Reference proteome</keyword>
<evidence type="ECO:0000313" key="3">
    <source>
        <dbReference type="Proteomes" id="UP000828390"/>
    </source>
</evidence>
<dbReference type="Proteomes" id="UP000828390">
    <property type="component" value="Unassembled WGS sequence"/>
</dbReference>